<dbReference type="AlphaFoldDB" id="A0A445KPL5"/>
<protein>
    <submittedName>
        <fullName evidence="1">Uncharacterized protein</fullName>
    </submittedName>
</protein>
<dbReference type="Pfam" id="PF05278">
    <property type="entry name" value="PEARLI-4"/>
    <property type="match status" value="1"/>
</dbReference>
<reference evidence="1 2" key="1">
    <citation type="submission" date="2018-09" db="EMBL/GenBank/DDBJ databases">
        <title>A high-quality reference genome of wild soybean provides a powerful tool to mine soybean genomes.</title>
        <authorList>
            <person name="Xie M."/>
            <person name="Chung C.Y.L."/>
            <person name="Li M.-W."/>
            <person name="Wong F.-L."/>
            <person name="Chan T.-F."/>
            <person name="Lam H.-M."/>
        </authorList>
    </citation>
    <scope>NUCLEOTIDE SEQUENCE [LARGE SCALE GENOMIC DNA]</scope>
    <source>
        <strain evidence="2">cv. W05</strain>
        <tissue evidence="1">Hypocotyl of etiolated seedlings</tissue>
    </source>
</reference>
<dbReference type="InterPro" id="IPR007942">
    <property type="entry name" value="PLipase-like"/>
</dbReference>
<dbReference type="EMBL" id="QZWG01000005">
    <property type="protein sequence ID" value="RZC12867.1"/>
    <property type="molecule type" value="Genomic_DNA"/>
</dbReference>
<dbReference type="PANTHER" id="PTHR35358">
    <property type="entry name" value="OS06G0711100 PROTEIN"/>
    <property type="match status" value="1"/>
</dbReference>
<comment type="caution">
    <text evidence="1">The sequence shown here is derived from an EMBL/GenBank/DDBJ whole genome shotgun (WGS) entry which is preliminary data.</text>
</comment>
<dbReference type="PANTHER" id="PTHR35358:SF10">
    <property type="entry name" value="PLANT PHOSPHOLIPASE-LIKE PROTEIN"/>
    <property type="match status" value="1"/>
</dbReference>
<name>A0A445KPL5_GLYSO</name>
<gene>
    <name evidence="1" type="ORF">D0Y65_012561</name>
</gene>
<evidence type="ECO:0000313" key="1">
    <source>
        <dbReference type="EMBL" id="RZC12867.1"/>
    </source>
</evidence>
<dbReference type="Proteomes" id="UP000289340">
    <property type="component" value="Chromosome 5"/>
</dbReference>
<evidence type="ECO:0000313" key="2">
    <source>
        <dbReference type="Proteomes" id="UP000289340"/>
    </source>
</evidence>
<organism evidence="1 2">
    <name type="scientific">Glycine soja</name>
    <name type="common">Wild soybean</name>
    <dbReference type="NCBI Taxonomy" id="3848"/>
    <lineage>
        <taxon>Eukaryota</taxon>
        <taxon>Viridiplantae</taxon>
        <taxon>Streptophyta</taxon>
        <taxon>Embryophyta</taxon>
        <taxon>Tracheophyta</taxon>
        <taxon>Spermatophyta</taxon>
        <taxon>Magnoliopsida</taxon>
        <taxon>eudicotyledons</taxon>
        <taxon>Gunneridae</taxon>
        <taxon>Pentapetalae</taxon>
        <taxon>rosids</taxon>
        <taxon>fabids</taxon>
        <taxon>Fabales</taxon>
        <taxon>Fabaceae</taxon>
        <taxon>Papilionoideae</taxon>
        <taxon>50 kb inversion clade</taxon>
        <taxon>NPAAA clade</taxon>
        <taxon>indigoferoid/millettioid clade</taxon>
        <taxon>Phaseoleae</taxon>
        <taxon>Glycine</taxon>
        <taxon>Glycine subgen. Soja</taxon>
    </lineage>
</organism>
<sequence>MLFRMKVTFRSLNICFEFRSLQLQQVSDMDSSDHSYPSNNQQQARLLELEETSVKTYYQISDSECSLIEVESLPTQVDHPSTFEPEITHEASEKTGDSVDVAEMEQVSEDENPMADQSTQMEGHNGFEAQLSLLRRNLWLSLLQRNVFLVALCLHLFFLGLIVSSHSDAPTNQPKSSECPPEQKPLAVFGHPFSLFSLNRTEMDKEGDDVNSVGQSSSLDTVEVEGYQVRPELESIVRKFLVKHGDIFQNCMVSTMIFHSMLLEMICDIISDLQDNNLYEITEDKLHSMITVANDMKVNIECLHLKLKEILEAKQTLDQYAKLEEKKHISKKIVETVKRLLDSKMKM</sequence>
<proteinExistence type="predicted"/>
<accession>A0A445KPL5</accession>
<keyword evidence="2" id="KW-1185">Reference proteome</keyword>